<evidence type="ECO:0000313" key="3">
    <source>
        <dbReference type="Proteomes" id="UP001432322"/>
    </source>
</evidence>
<evidence type="ECO:0008006" key="4">
    <source>
        <dbReference type="Google" id="ProtNLM"/>
    </source>
</evidence>
<protein>
    <recommendedName>
        <fullName evidence="4">G protein-coupled receptor</fullName>
    </recommendedName>
</protein>
<accession>A0AAV5VAC8</accession>
<dbReference type="Proteomes" id="UP001432322">
    <property type="component" value="Unassembled WGS sequence"/>
</dbReference>
<feature type="transmembrane region" description="Helical" evidence="1">
    <location>
        <begin position="37"/>
        <end position="58"/>
    </location>
</feature>
<dbReference type="EMBL" id="BTSY01000002">
    <property type="protein sequence ID" value="GMT16173.1"/>
    <property type="molecule type" value="Genomic_DNA"/>
</dbReference>
<reference evidence="2" key="1">
    <citation type="submission" date="2023-10" db="EMBL/GenBank/DDBJ databases">
        <title>Genome assembly of Pristionchus species.</title>
        <authorList>
            <person name="Yoshida K."/>
            <person name="Sommer R.J."/>
        </authorList>
    </citation>
    <scope>NUCLEOTIDE SEQUENCE</scope>
    <source>
        <strain evidence="2">RS5133</strain>
    </source>
</reference>
<keyword evidence="1" id="KW-0472">Membrane</keyword>
<feature type="non-terminal residue" evidence="2">
    <location>
        <position position="1"/>
    </location>
</feature>
<keyword evidence="3" id="KW-1185">Reference proteome</keyword>
<dbReference type="PANTHER" id="PTHR31552:SF31">
    <property type="entry name" value="SERPENTINE RECEPTOR CLASS GAMMA"/>
    <property type="match status" value="1"/>
</dbReference>
<gene>
    <name evidence="2" type="ORF">PFISCL1PPCAC_7470</name>
</gene>
<dbReference type="AlphaFoldDB" id="A0AAV5VAC8"/>
<proteinExistence type="predicted"/>
<feature type="transmembrane region" description="Helical" evidence="1">
    <location>
        <begin position="64"/>
        <end position="83"/>
    </location>
</feature>
<feature type="transmembrane region" description="Helical" evidence="1">
    <location>
        <begin position="209"/>
        <end position="228"/>
    </location>
</feature>
<name>A0AAV5VAC8_9BILA</name>
<evidence type="ECO:0000313" key="2">
    <source>
        <dbReference type="EMBL" id="GMT16173.1"/>
    </source>
</evidence>
<keyword evidence="1" id="KW-1133">Transmembrane helix</keyword>
<comment type="caution">
    <text evidence="2">The sequence shown here is derived from an EMBL/GenBank/DDBJ whole genome shotgun (WGS) entry which is preliminary data.</text>
</comment>
<dbReference type="PANTHER" id="PTHR31552">
    <property type="entry name" value="SERPENTINE RECEPTOR CLASS GAMMA"/>
    <property type="match status" value="1"/>
</dbReference>
<keyword evidence="1" id="KW-0812">Transmembrane</keyword>
<organism evidence="2 3">
    <name type="scientific">Pristionchus fissidentatus</name>
    <dbReference type="NCBI Taxonomy" id="1538716"/>
    <lineage>
        <taxon>Eukaryota</taxon>
        <taxon>Metazoa</taxon>
        <taxon>Ecdysozoa</taxon>
        <taxon>Nematoda</taxon>
        <taxon>Chromadorea</taxon>
        <taxon>Rhabditida</taxon>
        <taxon>Rhabditina</taxon>
        <taxon>Diplogasteromorpha</taxon>
        <taxon>Diplogasteroidea</taxon>
        <taxon>Neodiplogasteridae</taxon>
        <taxon>Pristionchus</taxon>
    </lineage>
</organism>
<sequence length="236" mass="26374">YPYVNGLATYTAPISLVFCSRKVRMLMHFRITEKSRIASGFCGILAVIAHVIAAKFSYSPDQHWIFRFGWMLSHIGALGSLIGKTIIVSHRFAVLRSINLCENVCSKTIAFCPANAVLQIQRALTTPCYLLYIGASCILTALTSRALAKLARLAHVIQNSASIIRQQRVMFVVVAVCTLSHLIKATHQIVWTFCVTFDMQQAENVIWPLYPYVNGLATYTAPISLVFCSRKVRKLM</sequence>
<evidence type="ECO:0000256" key="1">
    <source>
        <dbReference type="SAM" id="Phobius"/>
    </source>
</evidence>
<feature type="non-terminal residue" evidence="2">
    <location>
        <position position="236"/>
    </location>
</feature>
<feature type="transmembrane region" description="Helical" evidence="1">
    <location>
        <begin position="169"/>
        <end position="189"/>
    </location>
</feature>